<comment type="caution">
    <text evidence="3">The sequence shown here is derived from an EMBL/GenBank/DDBJ whole genome shotgun (WGS) entry which is preliminary data.</text>
</comment>
<organism evidence="3 4">
    <name type="scientific">Rathayibacter toxicus</name>
    <dbReference type="NCBI Taxonomy" id="145458"/>
    <lineage>
        <taxon>Bacteria</taxon>
        <taxon>Bacillati</taxon>
        <taxon>Actinomycetota</taxon>
        <taxon>Actinomycetes</taxon>
        <taxon>Micrococcales</taxon>
        <taxon>Microbacteriaceae</taxon>
        <taxon>Rathayibacter</taxon>
    </lineage>
</organism>
<proteinExistence type="predicted"/>
<evidence type="ECO:0000313" key="3">
    <source>
        <dbReference type="EMBL" id="PPI15083.1"/>
    </source>
</evidence>
<gene>
    <name evidence="3" type="ORF">C5C51_04525</name>
</gene>
<dbReference type="RefSeq" id="WP_081656775.1">
    <property type="nucleotide sequence ID" value="NZ_CP010848.1"/>
</dbReference>
<feature type="transmembrane region" description="Helical" evidence="1">
    <location>
        <begin position="49"/>
        <end position="70"/>
    </location>
</feature>
<dbReference type="Proteomes" id="UP000237966">
    <property type="component" value="Unassembled WGS sequence"/>
</dbReference>
<evidence type="ECO:0000256" key="1">
    <source>
        <dbReference type="SAM" id="Phobius"/>
    </source>
</evidence>
<evidence type="ECO:0000313" key="4">
    <source>
        <dbReference type="Proteomes" id="UP000237966"/>
    </source>
</evidence>
<dbReference type="GeneID" id="96997016"/>
<feature type="transmembrane region" description="Helical" evidence="1">
    <location>
        <begin position="16"/>
        <end position="37"/>
    </location>
</feature>
<reference evidence="3 4" key="1">
    <citation type="submission" date="2018-02" db="EMBL/GenBank/DDBJ databases">
        <title>Bacteriophage NCPPB3778 and a type I-E CRISPR drive the evolution of the US Biological Select Agent, Rathayibacter toxicus.</title>
        <authorList>
            <person name="Davis E.W.II."/>
            <person name="Tabima J.F."/>
            <person name="Weisberg A.J."/>
            <person name="Lopes L.D."/>
            <person name="Wiseman M.S."/>
            <person name="Wiseman M.S."/>
            <person name="Pupko T."/>
            <person name="Belcher M.S."/>
            <person name="Sechler A.J."/>
            <person name="Tancos M.A."/>
            <person name="Schroeder B.K."/>
            <person name="Murray T.D."/>
            <person name="Luster D.G."/>
            <person name="Schneider W.L."/>
            <person name="Rogers E."/>
            <person name="Andreote F.D."/>
            <person name="Grunwald N.J."/>
            <person name="Putnam M.L."/>
            <person name="Chang J.H."/>
        </authorList>
    </citation>
    <scope>NUCLEOTIDE SEQUENCE [LARGE SCALE GENOMIC DNA]</scope>
    <source>
        <strain evidence="3 4">FH99</strain>
    </source>
</reference>
<accession>A0A2S5Y6H9</accession>
<protein>
    <submittedName>
        <fullName evidence="3">DUF4190 domain-containing protein</fullName>
    </submittedName>
</protein>
<dbReference type="AlphaFoldDB" id="A0A2S5Y6H9"/>
<sequence length="90" mass="9692">MIDNLPARSASLLARYSFICGLCLLNIPAIILGHVALRRCDANESSPRRLAKTGLVLGYCHLGAVLYVFFQLATGGDLPFPLSPLLLPNP</sequence>
<keyword evidence="1" id="KW-1133">Transmembrane helix</keyword>
<dbReference type="EMBL" id="PSWU01000007">
    <property type="protein sequence ID" value="PPI15083.1"/>
    <property type="molecule type" value="Genomic_DNA"/>
</dbReference>
<evidence type="ECO:0000259" key="2">
    <source>
        <dbReference type="Pfam" id="PF13828"/>
    </source>
</evidence>
<feature type="domain" description="DUF4190" evidence="2">
    <location>
        <begin position="14"/>
        <end position="66"/>
    </location>
</feature>
<dbReference type="Pfam" id="PF13828">
    <property type="entry name" value="DUF4190"/>
    <property type="match status" value="1"/>
</dbReference>
<keyword evidence="1" id="KW-0812">Transmembrane</keyword>
<dbReference type="InterPro" id="IPR025241">
    <property type="entry name" value="DUF4190"/>
</dbReference>
<keyword evidence="1" id="KW-0472">Membrane</keyword>
<name>A0A2S5Y6H9_9MICO</name>